<dbReference type="AlphaFoldDB" id="U6L2N5"/>
<keyword evidence="7" id="KW-1185">Reference proteome</keyword>
<keyword evidence="3" id="KW-0648">Protein biosynthesis</keyword>
<dbReference type="RefSeq" id="XP_013234193.1">
    <property type="nucleotide sequence ID" value="XM_013378739.1"/>
</dbReference>
<dbReference type="InterPro" id="IPR024055">
    <property type="entry name" value="TIF2_asu_C"/>
</dbReference>
<evidence type="ECO:0000259" key="5">
    <source>
        <dbReference type="PROSITE" id="PS50126"/>
    </source>
</evidence>
<accession>U6L2N5</accession>
<dbReference type="SUPFAM" id="SSF116742">
    <property type="entry name" value="eIF2alpha middle domain-like"/>
    <property type="match status" value="1"/>
</dbReference>
<dbReference type="GeneID" id="25255303"/>
<dbReference type="Pfam" id="PF07541">
    <property type="entry name" value="EIF_2_alpha"/>
    <property type="match status" value="1"/>
</dbReference>
<dbReference type="PANTHER" id="PTHR10602">
    <property type="entry name" value="EUKARYOTIC TRANSLATION INITIATION FACTOR 2 SUBUNIT 1"/>
    <property type="match status" value="1"/>
</dbReference>
<reference evidence="6" key="1">
    <citation type="submission" date="2013-10" db="EMBL/GenBank/DDBJ databases">
        <title>Genomic analysis of the causative agents of coccidiosis in chickens.</title>
        <authorList>
            <person name="Reid A.J."/>
            <person name="Blake D."/>
            <person name="Billington K."/>
            <person name="Browne H."/>
            <person name="Dunn M."/>
            <person name="Hung S."/>
            <person name="Kawahara F."/>
            <person name="Miranda-Saavedra D."/>
            <person name="Mourier T."/>
            <person name="Nagra H."/>
            <person name="Otto T.D."/>
            <person name="Rawlings N."/>
            <person name="Sanchez A."/>
            <person name="Sanders M."/>
            <person name="Subramaniam C."/>
            <person name="Tay Y."/>
            <person name="Dear P."/>
            <person name="Doerig C."/>
            <person name="Gruber A."/>
            <person name="Parkinson J."/>
            <person name="Shirley M."/>
            <person name="Wan K.L."/>
            <person name="Berriman M."/>
            <person name="Tomley F."/>
            <person name="Pain A."/>
        </authorList>
    </citation>
    <scope>NUCLEOTIDE SEQUENCE [LARGE SCALE GENOMIC DNA]</scope>
    <source>
        <strain evidence="6">Houghton</strain>
    </source>
</reference>
<dbReference type="Gene3D" id="3.30.70.1130">
    <property type="entry name" value="EIF_2_alpha"/>
    <property type="match status" value="1"/>
</dbReference>
<dbReference type="PROSITE" id="PS50126">
    <property type="entry name" value="S1"/>
    <property type="match status" value="1"/>
</dbReference>
<dbReference type="FunFam" id="2.40.50.140:FF:000015">
    <property type="entry name" value="Eukaryotic translation initiation factor 2 subunit alpha"/>
    <property type="match status" value="1"/>
</dbReference>
<dbReference type="Proteomes" id="UP000030747">
    <property type="component" value="Unassembled WGS sequence"/>
</dbReference>
<dbReference type="InterPro" id="IPR024054">
    <property type="entry name" value="TIF2_asu_middle_sf"/>
</dbReference>
<dbReference type="PANTHER" id="PTHR10602:SF0">
    <property type="entry name" value="EUKARYOTIC TRANSLATION INITIATION FACTOR 2 SUBUNIT 1"/>
    <property type="match status" value="1"/>
</dbReference>
<feature type="region of interest" description="Disordered" evidence="4">
    <location>
        <begin position="232"/>
        <end position="264"/>
    </location>
</feature>
<name>U6L2N5_EIMTE</name>
<dbReference type="GO" id="GO:0003743">
    <property type="term" value="F:translation initiation factor activity"/>
    <property type="evidence" value="ECO:0007669"/>
    <property type="project" value="UniProtKB-KW"/>
</dbReference>
<evidence type="ECO:0000256" key="1">
    <source>
        <dbReference type="ARBA" id="ARBA00007223"/>
    </source>
</evidence>
<dbReference type="OMA" id="DVNEHQR"/>
<dbReference type="SMART" id="SM00316">
    <property type="entry name" value="S1"/>
    <property type="match status" value="1"/>
</dbReference>
<dbReference type="CDD" id="cd04452">
    <property type="entry name" value="S1_IF2_alpha"/>
    <property type="match status" value="1"/>
</dbReference>
<dbReference type="OrthoDB" id="1685042at2759"/>
<evidence type="ECO:0000313" key="6">
    <source>
        <dbReference type="EMBL" id="CDJ43443.1"/>
    </source>
</evidence>
<gene>
    <name evidence="6" type="ORF">ETH_00031135</name>
</gene>
<feature type="region of interest" description="Disordered" evidence="4">
    <location>
        <begin position="336"/>
        <end position="374"/>
    </location>
</feature>
<dbReference type="VEuPathDB" id="ToxoDB:ETH_00031135"/>
<organism evidence="6 7">
    <name type="scientific">Eimeria tenella</name>
    <name type="common">Coccidian parasite</name>
    <dbReference type="NCBI Taxonomy" id="5802"/>
    <lineage>
        <taxon>Eukaryota</taxon>
        <taxon>Sar</taxon>
        <taxon>Alveolata</taxon>
        <taxon>Apicomplexa</taxon>
        <taxon>Conoidasida</taxon>
        <taxon>Coccidia</taxon>
        <taxon>Eucoccidiorida</taxon>
        <taxon>Eimeriorina</taxon>
        <taxon>Eimeriidae</taxon>
        <taxon>Eimeria</taxon>
    </lineage>
</organism>
<dbReference type="InterPro" id="IPR012340">
    <property type="entry name" value="NA-bd_OB-fold"/>
</dbReference>
<dbReference type="InterPro" id="IPR044126">
    <property type="entry name" value="S1_IF2_alpha"/>
</dbReference>
<dbReference type="Pfam" id="PF00575">
    <property type="entry name" value="S1"/>
    <property type="match status" value="1"/>
</dbReference>
<evidence type="ECO:0000256" key="4">
    <source>
        <dbReference type="SAM" id="MobiDB-lite"/>
    </source>
</evidence>
<dbReference type="GO" id="GO:0043022">
    <property type="term" value="F:ribosome binding"/>
    <property type="evidence" value="ECO:0007669"/>
    <property type="project" value="TreeGrafter"/>
</dbReference>
<sequence length="374" mass="41917">MAAAAQQQQQQQLQPQPRSSALGDLRFYERKFPEAEELVMVKVQRIAEMGAYVSLLEYNNVEGMILLSELSKRRFRSVTKLVKVGRLEAVMVLRVDAVKGYIDLSKSRVSPEDIVKCEERYSKGKKVHQTVRHVALKHNLGVDELNAKVIWPLYKKYGHALDALKAAALDPEEVFGGLDVSEEVKKSLIQDIQLRLAPQALKLRARIDVWCFGKDGIDAVKKALLAAKEKAAETPEKAAETPEKAAETPEKAAETPERAVDTPQTQDIAVKLIAPPQYVVVTSSFDKESGMQKIQQAISRISQTIKSYRGGDFKQQGEIMVLGSEEDRRLEELLLEVSESEEEEEEEEEEEDEGMGRVQAGVPEDEVEENAQEE</sequence>
<feature type="compositionally biased region" description="Basic and acidic residues" evidence="4">
    <location>
        <begin position="232"/>
        <end position="260"/>
    </location>
</feature>
<dbReference type="GO" id="GO:0033290">
    <property type="term" value="C:eukaryotic 48S preinitiation complex"/>
    <property type="evidence" value="ECO:0007669"/>
    <property type="project" value="TreeGrafter"/>
</dbReference>
<dbReference type="Gene3D" id="1.10.150.190">
    <property type="entry name" value="Translation initiation factor 2, subunit 1, domain 2"/>
    <property type="match status" value="1"/>
</dbReference>
<dbReference type="GO" id="GO:0003723">
    <property type="term" value="F:RNA binding"/>
    <property type="evidence" value="ECO:0007669"/>
    <property type="project" value="InterPro"/>
</dbReference>
<comment type="similarity">
    <text evidence="1">Belongs to the eIF-2-alpha family.</text>
</comment>
<protein>
    <submittedName>
        <fullName evidence="6">Eukaryotic translation initiation factor 2 alpha subunit, putative</fullName>
    </submittedName>
</protein>
<feature type="domain" description="S1 motif" evidence="5">
    <location>
        <begin position="36"/>
        <end position="107"/>
    </location>
</feature>
<dbReference type="SUPFAM" id="SSF50249">
    <property type="entry name" value="Nucleic acid-binding proteins"/>
    <property type="match status" value="1"/>
</dbReference>
<dbReference type="SUPFAM" id="SSF110993">
    <property type="entry name" value="eIF-2-alpha, C-terminal domain"/>
    <property type="match status" value="1"/>
</dbReference>
<dbReference type="VEuPathDB" id="ToxoDB:ETH2_1477100"/>
<proteinExistence type="inferred from homology"/>
<evidence type="ECO:0000256" key="2">
    <source>
        <dbReference type="ARBA" id="ARBA00022540"/>
    </source>
</evidence>
<dbReference type="GO" id="GO:0005850">
    <property type="term" value="C:eukaryotic translation initiation factor 2 complex"/>
    <property type="evidence" value="ECO:0007669"/>
    <property type="project" value="TreeGrafter"/>
</dbReference>
<dbReference type="InterPro" id="IPR011488">
    <property type="entry name" value="TIF_2_asu"/>
</dbReference>
<evidence type="ECO:0000256" key="3">
    <source>
        <dbReference type="ARBA" id="ARBA00022917"/>
    </source>
</evidence>
<reference evidence="6" key="2">
    <citation type="submission" date="2013-10" db="EMBL/GenBank/DDBJ databases">
        <authorList>
            <person name="Aslett M."/>
        </authorList>
    </citation>
    <scope>NUCLEOTIDE SEQUENCE [LARGE SCALE GENOMIC DNA]</scope>
    <source>
        <strain evidence="6">Houghton</strain>
    </source>
</reference>
<feature type="compositionally biased region" description="Acidic residues" evidence="4">
    <location>
        <begin position="363"/>
        <end position="374"/>
    </location>
</feature>
<dbReference type="InterPro" id="IPR003029">
    <property type="entry name" value="S1_domain"/>
</dbReference>
<keyword evidence="2 6" id="KW-0396">Initiation factor</keyword>
<dbReference type="Gene3D" id="2.40.50.140">
    <property type="entry name" value="Nucleic acid-binding proteins"/>
    <property type="match status" value="1"/>
</dbReference>
<feature type="compositionally biased region" description="Acidic residues" evidence="4">
    <location>
        <begin position="338"/>
        <end position="353"/>
    </location>
</feature>
<dbReference type="EMBL" id="HG675766">
    <property type="protein sequence ID" value="CDJ43443.1"/>
    <property type="molecule type" value="Genomic_DNA"/>
</dbReference>
<evidence type="ECO:0000313" key="7">
    <source>
        <dbReference type="Proteomes" id="UP000030747"/>
    </source>
</evidence>